<evidence type="ECO:0000313" key="1">
    <source>
        <dbReference type="EMBL" id="MED6122327.1"/>
    </source>
</evidence>
<organism evidence="1 2">
    <name type="scientific">Stylosanthes scabra</name>
    <dbReference type="NCBI Taxonomy" id="79078"/>
    <lineage>
        <taxon>Eukaryota</taxon>
        <taxon>Viridiplantae</taxon>
        <taxon>Streptophyta</taxon>
        <taxon>Embryophyta</taxon>
        <taxon>Tracheophyta</taxon>
        <taxon>Spermatophyta</taxon>
        <taxon>Magnoliopsida</taxon>
        <taxon>eudicotyledons</taxon>
        <taxon>Gunneridae</taxon>
        <taxon>Pentapetalae</taxon>
        <taxon>rosids</taxon>
        <taxon>fabids</taxon>
        <taxon>Fabales</taxon>
        <taxon>Fabaceae</taxon>
        <taxon>Papilionoideae</taxon>
        <taxon>50 kb inversion clade</taxon>
        <taxon>dalbergioids sensu lato</taxon>
        <taxon>Dalbergieae</taxon>
        <taxon>Pterocarpus clade</taxon>
        <taxon>Stylosanthes</taxon>
    </lineage>
</organism>
<comment type="caution">
    <text evidence="1">The sequence shown here is derived from an EMBL/GenBank/DDBJ whole genome shotgun (WGS) entry which is preliminary data.</text>
</comment>
<dbReference type="Proteomes" id="UP001341840">
    <property type="component" value="Unassembled WGS sequence"/>
</dbReference>
<evidence type="ECO:0000313" key="2">
    <source>
        <dbReference type="Proteomes" id="UP001341840"/>
    </source>
</evidence>
<name>A0ABU6RE77_9FABA</name>
<dbReference type="EMBL" id="JASCZI010030409">
    <property type="protein sequence ID" value="MED6122327.1"/>
    <property type="molecule type" value="Genomic_DNA"/>
</dbReference>
<protein>
    <submittedName>
        <fullName evidence="1">Uncharacterized protein</fullName>
    </submittedName>
</protein>
<keyword evidence="2" id="KW-1185">Reference proteome</keyword>
<reference evidence="1 2" key="1">
    <citation type="journal article" date="2023" name="Plants (Basel)">
        <title>Bridging the Gap: Combining Genomics and Transcriptomics Approaches to Understand Stylosanthes scabra, an Orphan Legume from the Brazilian Caatinga.</title>
        <authorList>
            <person name="Ferreira-Neto J.R.C."/>
            <person name="da Silva M.D."/>
            <person name="Binneck E."/>
            <person name="de Melo N.F."/>
            <person name="da Silva R.H."/>
            <person name="de Melo A.L.T.M."/>
            <person name="Pandolfi V."/>
            <person name="Bustamante F.O."/>
            <person name="Brasileiro-Vidal A.C."/>
            <person name="Benko-Iseppon A.M."/>
        </authorList>
    </citation>
    <scope>NUCLEOTIDE SEQUENCE [LARGE SCALE GENOMIC DNA]</scope>
    <source>
        <tissue evidence="1">Leaves</tissue>
    </source>
</reference>
<gene>
    <name evidence="1" type="ORF">PIB30_038716</name>
</gene>
<proteinExistence type="predicted"/>
<sequence>MIFVLWSSETLRMSSLRFSVIRREKNTQLPQEECSSDLQETEEEVDLQGHFDAQLGLDAVRRLSDRIPNPSRFEDLAYKS</sequence>
<accession>A0ABU6RE77</accession>